<feature type="region of interest" description="Disordered" evidence="6">
    <location>
        <begin position="616"/>
        <end position="648"/>
    </location>
</feature>
<keyword evidence="2 5" id="KW-0238">DNA-binding</keyword>
<evidence type="ECO:0000313" key="8">
    <source>
        <dbReference type="EnsemblMetazoa" id="BGLB025676-PC"/>
    </source>
</evidence>
<proteinExistence type="inferred from homology"/>
<dbReference type="InterPro" id="IPR001356">
    <property type="entry name" value="HD"/>
</dbReference>
<dbReference type="FunFam" id="1.10.10.60:FF:000004">
    <property type="entry name" value="Meis2 homeobox isoform 2c"/>
    <property type="match status" value="1"/>
</dbReference>
<dbReference type="InterPro" id="IPR032453">
    <property type="entry name" value="PKNOX/Meis_N"/>
</dbReference>
<dbReference type="RefSeq" id="XP_013066814.2">
    <property type="nucleotide sequence ID" value="XM_013211360.2"/>
</dbReference>
<dbReference type="PROSITE" id="PS50071">
    <property type="entry name" value="HOMEOBOX_2"/>
    <property type="match status" value="1"/>
</dbReference>
<dbReference type="InterPro" id="IPR008422">
    <property type="entry name" value="KN_HD"/>
</dbReference>
<dbReference type="GO" id="GO:0003677">
    <property type="term" value="F:DNA binding"/>
    <property type="evidence" value="ECO:0007669"/>
    <property type="project" value="UniProtKB-UniRule"/>
</dbReference>
<organism evidence="8 9">
    <name type="scientific">Biomphalaria glabrata</name>
    <name type="common">Bloodfluke planorb</name>
    <name type="synonym">Freshwater snail</name>
    <dbReference type="NCBI Taxonomy" id="6526"/>
    <lineage>
        <taxon>Eukaryota</taxon>
        <taxon>Metazoa</taxon>
        <taxon>Spiralia</taxon>
        <taxon>Lophotrochozoa</taxon>
        <taxon>Mollusca</taxon>
        <taxon>Gastropoda</taxon>
        <taxon>Heterobranchia</taxon>
        <taxon>Euthyneura</taxon>
        <taxon>Panpulmonata</taxon>
        <taxon>Hygrophila</taxon>
        <taxon>Lymnaeoidea</taxon>
        <taxon>Planorbidae</taxon>
        <taxon>Biomphalaria</taxon>
    </lineage>
</organism>
<dbReference type="PANTHER" id="PTHR11850">
    <property type="entry name" value="HOMEOBOX PROTEIN TRANSCRIPTION FACTORS"/>
    <property type="match status" value="1"/>
</dbReference>
<dbReference type="RefSeq" id="XP_013066813.2">
    <property type="nucleotide sequence ID" value="XM_013211359.2"/>
</dbReference>
<dbReference type="InterPro" id="IPR009057">
    <property type="entry name" value="Homeodomain-like_sf"/>
</dbReference>
<feature type="DNA-binding region" description="Homeobox" evidence="5">
    <location>
        <begin position="314"/>
        <end position="376"/>
    </location>
</feature>
<evidence type="ECO:0000256" key="2">
    <source>
        <dbReference type="ARBA" id="ARBA00023125"/>
    </source>
</evidence>
<dbReference type="EnsemblMetazoa" id="BGLB025676-RB">
    <property type="protein sequence ID" value="BGLB025676-PB"/>
    <property type="gene ID" value="BGLB025676"/>
</dbReference>
<feature type="compositionally biased region" description="Low complexity" evidence="6">
    <location>
        <begin position="276"/>
        <end position="295"/>
    </location>
</feature>
<comment type="similarity">
    <text evidence="1">Belongs to the TALE/MEIS homeobox family.</text>
</comment>
<dbReference type="VEuPathDB" id="VectorBase:BGLB025676"/>
<dbReference type="SMART" id="SM00389">
    <property type="entry name" value="HOX"/>
    <property type="match status" value="1"/>
</dbReference>
<dbReference type="GO" id="GO:0005634">
    <property type="term" value="C:nucleus"/>
    <property type="evidence" value="ECO:0007669"/>
    <property type="project" value="UniProtKB-SubCell"/>
</dbReference>
<protein>
    <recommendedName>
        <fullName evidence="7">Homeobox domain-containing protein</fullName>
    </recommendedName>
</protein>
<dbReference type="Pfam" id="PF16493">
    <property type="entry name" value="Meis_PKNOX_N"/>
    <property type="match status" value="1"/>
</dbReference>
<feature type="domain" description="Homeobox" evidence="7">
    <location>
        <begin position="312"/>
        <end position="375"/>
    </location>
</feature>
<feature type="region of interest" description="Disordered" evidence="6">
    <location>
        <begin position="275"/>
        <end position="323"/>
    </location>
</feature>
<dbReference type="STRING" id="6526.A0A2C9L0F5"/>
<feature type="region of interest" description="Disordered" evidence="6">
    <location>
        <begin position="377"/>
        <end position="454"/>
    </location>
</feature>
<dbReference type="SUPFAM" id="SSF46689">
    <property type="entry name" value="Homeodomain-like"/>
    <property type="match status" value="1"/>
</dbReference>
<feature type="compositionally biased region" description="Low complexity" evidence="6">
    <location>
        <begin position="429"/>
        <end position="445"/>
    </location>
</feature>
<dbReference type="KEGG" id="bgt:106055187"/>
<evidence type="ECO:0000256" key="1">
    <source>
        <dbReference type="ARBA" id="ARBA00009661"/>
    </source>
</evidence>
<name>A0A2C9L0F5_BIOGL</name>
<dbReference type="AlphaFoldDB" id="A0A2C9L0F5"/>
<dbReference type="Gene3D" id="1.10.10.60">
    <property type="entry name" value="Homeodomain-like"/>
    <property type="match status" value="1"/>
</dbReference>
<accession>A0A2C9L0F5</accession>
<evidence type="ECO:0000313" key="9">
    <source>
        <dbReference type="Proteomes" id="UP000076420"/>
    </source>
</evidence>
<evidence type="ECO:0000259" key="7">
    <source>
        <dbReference type="PROSITE" id="PS50071"/>
    </source>
</evidence>
<evidence type="ECO:0000256" key="4">
    <source>
        <dbReference type="ARBA" id="ARBA00023242"/>
    </source>
</evidence>
<dbReference type="OrthoDB" id="10056939at2759"/>
<dbReference type="CDD" id="cd00086">
    <property type="entry name" value="homeodomain"/>
    <property type="match status" value="1"/>
</dbReference>
<dbReference type="EnsemblMetazoa" id="BGLB025676-RC">
    <property type="protein sequence ID" value="BGLB025676-PC"/>
    <property type="gene ID" value="BGLB025676"/>
</dbReference>
<dbReference type="Proteomes" id="UP000076420">
    <property type="component" value="Unassembled WGS sequence"/>
</dbReference>
<dbReference type="InterPro" id="IPR050224">
    <property type="entry name" value="TALE_homeobox"/>
</dbReference>
<evidence type="ECO:0000256" key="5">
    <source>
        <dbReference type="PROSITE-ProRule" id="PRU00108"/>
    </source>
</evidence>
<evidence type="ECO:0000256" key="3">
    <source>
        <dbReference type="ARBA" id="ARBA00023155"/>
    </source>
</evidence>
<feature type="compositionally biased region" description="Acidic residues" evidence="6">
    <location>
        <begin position="623"/>
        <end position="632"/>
    </location>
</feature>
<dbReference type="RefSeq" id="XP_013066812.2">
    <property type="nucleotide sequence ID" value="XM_013211358.2"/>
</dbReference>
<dbReference type="Pfam" id="PF05920">
    <property type="entry name" value="Homeobox_KN"/>
    <property type="match status" value="1"/>
</dbReference>
<keyword evidence="4 5" id="KW-0539">Nucleus</keyword>
<dbReference type="GO" id="GO:0006355">
    <property type="term" value="P:regulation of DNA-templated transcription"/>
    <property type="evidence" value="ECO:0007669"/>
    <property type="project" value="InterPro"/>
</dbReference>
<dbReference type="EnsemblMetazoa" id="BGLB025676-RA">
    <property type="protein sequence ID" value="BGLB025676-PA"/>
    <property type="gene ID" value="BGLB025676"/>
</dbReference>
<comment type="subcellular location">
    <subcellularLocation>
        <location evidence="5">Nucleus</location>
    </subcellularLocation>
</comment>
<evidence type="ECO:0000256" key="6">
    <source>
        <dbReference type="SAM" id="MobiDB-lite"/>
    </source>
</evidence>
<sequence length="648" mass="70857">MSILQQSQLPTYSESQVLKEASLQQSLLSLSQGSGSNIAQTLHLQNDAQQTASDVANFDTFKQNIYRHPLFPLLAMMFEKCETSTYSPDAASHSFEKELQAVIKHQESLKGPILCPDEEVNELMIKAIQVLRIHLMEMEKVNELCKDFCSRYISCLKSKLTSEQLLHVDGCDSPEPQDLTMSSSNVVNMNPSLPLPPPAVVTPTVVGGSMVLQQQQQPQIVSGNTVYQMVHTPQGIVAQPIQIQGPLTPLNQPVHQVIHGSTPLSQIGVSLTSPIQQHHMQQPSVQQPQQQNQQSEIKSGHLRVSDDEDDDKNSKQKRGILPKQATQVMKSWLFQHIVHPYPTEDEKRQIASQTNLTLLQVNNWFINARRRILQPMLEASNPEKAKSKKPSKPGNKPQQRFWPILPNSQSKENYDADEEEGKSKQNQSTPKKTAAAPVAATPLPTSERLQPVVSSEPSLSSQQEAYMGYMPNNFVLRLGPDHMMPNNAMANAATSITLENLQNLQALQSSGFLFTHGPPSLPFSLPLSALSPSSSAALGLGMGSFSNLGPSPMALGALNFTSYSAPLQFASYNTAPIDLSAMANQTTLQLSALAGTISGHHLNNGQLLMGMSTMMSDQQGDQSYEDADESLEAGELKIDTKDVSGGGD</sequence>
<reference evidence="8" key="1">
    <citation type="submission" date="2020-05" db="UniProtKB">
        <authorList>
            <consortium name="EnsemblMetazoa"/>
        </authorList>
    </citation>
    <scope>IDENTIFICATION</scope>
    <source>
        <strain evidence="8">BB02</strain>
    </source>
</reference>
<dbReference type="VEuPathDB" id="VectorBase:BGLAX_035922"/>
<keyword evidence="3 5" id="KW-0371">Homeobox</keyword>
<gene>
    <name evidence="8" type="primary">106055187</name>
</gene>